<dbReference type="Proteomes" id="UP001310022">
    <property type="component" value="Unassembled WGS sequence"/>
</dbReference>
<dbReference type="AlphaFoldDB" id="A0AAN4VYR6"/>
<dbReference type="InterPro" id="IPR031778">
    <property type="entry name" value="Sortilin_N"/>
</dbReference>
<comment type="caution">
    <text evidence="4">The sequence shown here is derived from an EMBL/GenBank/DDBJ whole genome shotgun (WGS) entry which is preliminary data.</text>
</comment>
<gene>
    <name evidence="4" type="ORF">PEDI_30410</name>
</gene>
<dbReference type="SUPFAM" id="SSF110296">
    <property type="entry name" value="Oligoxyloglucan reducing end-specific cellobiohydrolase"/>
    <property type="match status" value="2"/>
</dbReference>
<keyword evidence="2" id="KW-0812">Transmembrane</keyword>
<feature type="domain" description="Sortilin N-terminal" evidence="3">
    <location>
        <begin position="671"/>
        <end position="796"/>
    </location>
</feature>
<evidence type="ECO:0000256" key="1">
    <source>
        <dbReference type="ARBA" id="ARBA00022737"/>
    </source>
</evidence>
<protein>
    <recommendedName>
        <fullName evidence="3">Sortilin N-terminal domain-containing protein</fullName>
    </recommendedName>
</protein>
<proteinExistence type="predicted"/>
<dbReference type="EMBL" id="BQKE01000002">
    <property type="protein sequence ID" value="GJM62489.1"/>
    <property type="molecule type" value="Genomic_DNA"/>
</dbReference>
<keyword evidence="5" id="KW-1185">Reference proteome</keyword>
<dbReference type="SUPFAM" id="SSF50939">
    <property type="entry name" value="Sialidases"/>
    <property type="match status" value="1"/>
</dbReference>
<dbReference type="Pfam" id="PF15902">
    <property type="entry name" value="Sortilin-Vps10"/>
    <property type="match status" value="1"/>
</dbReference>
<dbReference type="PANTHER" id="PTHR43739">
    <property type="entry name" value="XYLOGLUCANASE (EUROFUNG)"/>
    <property type="match status" value="1"/>
</dbReference>
<evidence type="ECO:0000313" key="5">
    <source>
        <dbReference type="Proteomes" id="UP001310022"/>
    </source>
</evidence>
<dbReference type="InterPro" id="IPR052025">
    <property type="entry name" value="Xyloglucanase_GH74"/>
</dbReference>
<dbReference type="CDD" id="cd15482">
    <property type="entry name" value="Sialidase_non-viral"/>
    <property type="match status" value="2"/>
</dbReference>
<feature type="transmembrane region" description="Helical" evidence="2">
    <location>
        <begin position="6"/>
        <end position="25"/>
    </location>
</feature>
<dbReference type="PANTHER" id="PTHR43739:SF5">
    <property type="entry name" value="EXO-ALPHA-SIALIDASE"/>
    <property type="match status" value="1"/>
</dbReference>
<dbReference type="GO" id="GO:0010411">
    <property type="term" value="P:xyloglucan metabolic process"/>
    <property type="evidence" value="ECO:0007669"/>
    <property type="project" value="TreeGrafter"/>
</dbReference>
<accession>A0AAN4VYR6</accession>
<dbReference type="Gene3D" id="2.130.10.10">
    <property type="entry name" value="YVTN repeat-like/Quinoprotein amine dehydrogenase"/>
    <property type="match status" value="4"/>
</dbReference>
<keyword evidence="1" id="KW-0677">Repeat</keyword>
<dbReference type="RefSeq" id="WP_338237769.1">
    <property type="nucleotide sequence ID" value="NZ_BQKE01000002.1"/>
</dbReference>
<dbReference type="InterPro" id="IPR015943">
    <property type="entry name" value="WD40/YVTN_repeat-like_dom_sf"/>
</dbReference>
<name>A0AAN4VYR6_9BACT</name>
<dbReference type="InterPro" id="IPR036278">
    <property type="entry name" value="Sialidase_sf"/>
</dbReference>
<evidence type="ECO:0000259" key="3">
    <source>
        <dbReference type="Pfam" id="PF15902"/>
    </source>
</evidence>
<keyword evidence="2" id="KW-1133">Transmembrane helix</keyword>
<evidence type="ECO:0000313" key="4">
    <source>
        <dbReference type="EMBL" id="GJM62489.1"/>
    </source>
</evidence>
<evidence type="ECO:0000256" key="2">
    <source>
        <dbReference type="SAM" id="Phobius"/>
    </source>
</evidence>
<sequence>MERPYFFRWPPVILFLVAMASMAWMGKKKAFKIDKAFFNSLTKDRVTSDPSVEWVNFGPGMSGYNEEFWCHPTDPDVMFMGPDMHVAYGSWDDGKSWHSIKDYDGDGQCLERVHDIAFSRKNPDFGVALERRGKIFTTHDRGRSWELKHTIKREGKKHAFNAHTKIAIDPNDDNTWYIGAGDFWNVKRNHRSLKFIHGKMDPRASYGYVLKTKDGGKSWKKLATDIAPDSLDVARILVNPMNSQEVVMATNYGFFRSTDGGKKWQKSGKGLPNNLPRDLTAYYDEAKGIYELYLVEQAVYQAAGKSVKTSGGVYKSRNGGKSWENITGDLGVDFNQITSSFHRGNYHRVMSYWFGENSKKLYPEFPENTYPIFNRIVVNPINNQEIYLVMNQRHDKSFGPGDAWKTTDGGKSWKICARVGEYWRKGKDKAYWEAKGFDTHTNVKFAHLERSLQEENEIRNGNRMLAINARGEVFMGINQQTIRSNDGGKSWEQVDDFETEAGSNKWVGRGASNLPGRFMLLESGKKDRYLLCSGEHGLWQTADLGNYPDKEAVAVEQIEGQVHDHSGNHGAHSVSTVAVHPHNPDIIYIIGWRQEHRGKLRRSMDGGKSWENIATIFEGNNGSWQAIAFQASLMIDPDNPDNMYFCTIRKAISEVGTSAKESVMTKGGYGVYRSTDGGYNWALSNSGLPAKGSVRRMVMDPKDSKKIFACLNKRTAKDPDGLYVSIDGAKSWKAMAIPSEIQGVNNLFIDRHSGEMYLSAGFRDGSYESGGVWKSDNNGKSWKKFFYAPYVWQCEVSPVNPDIIVVNVPLQVPGKRDQFKNPGIYLTKDGGQHWARINKGLGQPDKMSDVKPDPYDEHLLWAAAWGSGWFRAKI</sequence>
<reference evidence="4 5" key="1">
    <citation type="submission" date="2021-12" db="EMBL/GenBank/DDBJ databases">
        <title>Genome sequencing of bacteria with rrn-lacking chromosome and rrn-plasmid.</title>
        <authorList>
            <person name="Anda M."/>
            <person name="Iwasaki W."/>
        </authorList>
    </citation>
    <scope>NUCLEOTIDE SEQUENCE [LARGE SCALE GENOMIC DNA]</scope>
    <source>
        <strain evidence="4 5">NBRC 15940</strain>
    </source>
</reference>
<keyword evidence="2" id="KW-0472">Membrane</keyword>
<organism evidence="4 5">
    <name type="scientific">Persicobacter diffluens</name>
    <dbReference type="NCBI Taxonomy" id="981"/>
    <lineage>
        <taxon>Bacteria</taxon>
        <taxon>Pseudomonadati</taxon>
        <taxon>Bacteroidota</taxon>
        <taxon>Cytophagia</taxon>
        <taxon>Cytophagales</taxon>
        <taxon>Persicobacteraceae</taxon>
        <taxon>Persicobacter</taxon>
    </lineage>
</organism>